<proteinExistence type="predicted"/>
<dbReference type="Gene3D" id="3.40.50.300">
    <property type="entry name" value="P-loop containing nucleotide triphosphate hydrolases"/>
    <property type="match status" value="1"/>
</dbReference>
<name>A0A5J4Z4A0_PORPP</name>
<keyword evidence="2" id="KW-1185">Reference proteome</keyword>
<keyword evidence="1" id="KW-0808">Transferase</keyword>
<dbReference type="PANTHER" id="PTHR10285">
    <property type="entry name" value="URIDINE KINASE"/>
    <property type="match status" value="1"/>
</dbReference>
<reference evidence="2" key="1">
    <citation type="journal article" date="2019" name="Nat. Commun.">
        <title>Expansion of phycobilisome linker gene families in mesophilic red algae.</title>
        <authorList>
            <person name="Lee J."/>
            <person name="Kim D."/>
            <person name="Bhattacharya D."/>
            <person name="Yoon H.S."/>
        </authorList>
    </citation>
    <scope>NUCLEOTIDE SEQUENCE [LARGE SCALE GENOMIC DNA]</scope>
    <source>
        <strain evidence="2">CCMP 1328</strain>
    </source>
</reference>
<dbReference type="SUPFAM" id="SSF52540">
    <property type="entry name" value="P-loop containing nucleoside triphosphate hydrolases"/>
    <property type="match status" value="1"/>
</dbReference>
<comment type="caution">
    <text evidence="1">The sequence shown here is derived from an EMBL/GenBank/DDBJ whole genome shotgun (WGS) entry which is preliminary data.</text>
</comment>
<dbReference type="InterPro" id="IPR027417">
    <property type="entry name" value="P-loop_NTPase"/>
</dbReference>
<protein>
    <submittedName>
        <fullName evidence="1">Putative uridine kinase</fullName>
    </submittedName>
</protein>
<keyword evidence="1" id="KW-0418">Kinase</keyword>
<sequence>MWPSAVRMKHAGANEGAPLHARKNLRFACDSVCGHSVGVRTAEVSKVQVGFAACTAPDTARVANTAQVSAVRGRVHGRRFASTQRQRCCVRANARVVMQGKPPSGSPTVEQVGDMIARHVLETYLSGPLDQLQNGADQKCKRVLFGICGVPGAGKSSTCERAFRTLGKLDNGRLRDRVAMLPMDGFHFSRSELDAMEDPTSMHARRGAEFTFNAASFAQKLQEVRDAVGEKTVKAPGFDHALKDPSPDVHVIPPSVQVVLVEGNYLLLDTGLWRSCKVRQMCDEVWFLDVCPVHVALSRVKRRLITEIGLTESEADKRIRDNDSLNAVQILDSRKHADRVVTMADFF</sequence>
<gene>
    <name evidence="1" type="ORF">FVE85_5740</name>
</gene>
<evidence type="ECO:0000313" key="1">
    <source>
        <dbReference type="EMBL" id="KAA8498155.1"/>
    </source>
</evidence>
<dbReference type="Proteomes" id="UP000324585">
    <property type="component" value="Unassembled WGS sequence"/>
</dbReference>
<organism evidence="1 2">
    <name type="scientific">Porphyridium purpureum</name>
    <name type="common">Red alga</name>
    <name type="synonym">Porphyridium cruentum</name>
    <dbReference type="NCBI Taxonomy" id="35688"/>
    <lineage>
        <taxon>Eukaryota</taxon>
        <taxon>Rhodophyta</taxon>
        <taxon>Bangiophyceae</taxon>
        <taxon>Porphyridiales</taxon>
        <taxon>Porphyridiaceae</taxon>
        <taxon>Porphyridium</taxon>
    </lineage>
</organism>
<dbReference type="GO" id="GO:0016301">
    <property type="term" value="F:kinase activity"/>
    <property type="evidence" value="ECO:0007669"/>
    <property type="project" value="UniProtKB-KW"/>
</dbReference>
<dbReference type="EMBL" id="VRMN01000001">
    <property type="protein sequence ID" value="KAA8498155.1"/>
    <property type="molecule type" value="Genomic_DNA"/>
</dbReference>
<evidence type="ECO:0000313" key="2">
    <source>
        <dbReference type="Proteomes" id="UP000324585"/>
    </source>
</evidence>
<dbReference type="AlphaFoldDB" id="A0A5J4Z4A0"/>
<accession>A0A5J4Z4A0</accession>
<dbReference type="OrthoDB" id="6362633at2759"/>